<comment type="catalytic activity">
    <reaction evidence="4">
        <text>shikimate + NADP(+) = 3-dehydroshikimate + NADPH + H(+)</text>
        <dbReference type="Rhea" id="RHEA:17737"/>
        <dbReference type="ChEBI" id="CHEBI:15378"/>
        <dbReference type="ChEBI" id="CHEBI:16630"/>
        <dbReference type="ChEBI" id="CHEBI:36208"/>
        <dbReference type="ChEBI" id="CHEBI:57783"/>
        <dbReference type="ChEBI" id="CHEBI:58349"/>
        <dbReference type="EC" id="1.1.1.25"/>
    </reaction>
</comment>
<dbReference type="InterPro" id="IPR046346">
    <property type="entry name" value="Aminoacid_DH-like_N_sf"/>
</dbReference>
<evidence type="ECO:0000256" key="2">
    <source>
        <dbReference type="ARBA" id="ARBA00012962"/>
    </source>
</evidence>
<evidence type="ECO:0000313" key="8">
    <source>
        <dbReference type="EMBL" id="NYF99537.1"/>
    </source>
</evidence>
<evidence type="ECO:0000259" key="7">
    <source>
        <dbReference type="Pfam" id="PF18317"/>
    </source>
</evidence>
<comment type="caution">
    <text evidence="8">The sequence shown here is derived from an EMBL/GenBank/DDBJ whole genome shotgun (WGS) entry which is preliminary data.</text>
</comment>
<feature type="domain" description="Shikimate dehydrogenase substrate binding N-terminal" evidence="6">
    <location>
        <begin position="15"/>
        <end position="97"/>
    </location>
</feature>
<dbReference type="Pfam" id="PF08501">
    <property type="entry name" value="Shikimate_dh_N"/>
    <property type="match status" value="1"/>
</dbReference>
<keyword evidence="3" id="KW-0057">Aromatic amino acid biosynthesis</keyword>
<feature type="domain" description="SDH C-terminal" evidence="7">
    <location>
        <begin position="242"/>
        <end position="270"/>
    </location>
</feature>
<dbReference type="SUPFAM" id="SSF53223">
    <property type="entry name" value="Aminoacid dehydrogenase-like, N-terminal domain"/>
    <property type="match status" value="1"/>
</dbReference>
<dbReference type="EMBL" id="JACCAE010000001">
    <property type="protein sequence ID" value="NYF99537.1"/>
    <property type="molecule type" value="Genomic_DNA"/>
</dbReference>
<evidence type="ECO:0000256" key="4">
    <source>
        <dbReference type="ARBA" id="ARBA00049442"/>
    </source>
</evidence>
<dbReference type="AlphaFoldDB" id="A0A852VR89"/>
<proteinExistence type="predicted"/>
<dbReference type="GO" id="GO:0009073">
    <property type="term" value="P:aromatic amino acid family biosynthetic process"/>
    <property type="evidence" value="ECO:0007669"/>
    <property type="project" value="UniProtKB-KW"/>
</dbReference>
<accession>A0A852VR89</accession>
<keyword evidence="8" id="KW-0560">Oxidoreductase</keyword>
<dbReference type="GO" id="GO:0005829">
    <property type="term" value="C:cytosol"/>
    <property type="evidence" value="ECO:0007669"/>
    <property type="project" value="TreeGrafter"/>
</dbReference>
<protein>
    <recommendedName>
        <fullName evidence="2">shikimate dehydrogenase (NADP(+))</fullName>
        <ecNumber evidence="2">1.1.1.25</ecNumber>
    </recommendedName>
</protein>
<dbReference type="Gene3D" id="3.40.50.720">
    <property type="entry name" value="NAD(P)-binding Rossmann-like Domain"/>
    <property type="match status" value="1"/>
</dbReference>
<evidence type="ECO:0000259" key="5">
    <source>
        <dbReference type="Pfam" id="PF01488"/>
    </source>
</evidence>
<feature type="domain" description="Quinate/shikimate 5-dehydrogenase/glutamyl-tRNA reductase" evidence="5">
    <location>
        <begin position="117"/>
        <end position="182"/>
    </location>
</feature>
<dbReference type="PANTHER" id="PTHR21089">
    <property type="entry name" value="SHIKIMATE DEHYDROGENASE"/>
    <property type="match status" value="1"/>
</dbReference>
<dbReference type="CDD" id="cd01065">
    <property type="entry name" value="NAD_bind_Shikimate_DH"/>
    <property type="match status" value="1"/>
</dbReference>
<dbReference type="NCBIfam" id="NF001311">
    <property type="entry name" value="PRK00258.1-3"/>
    <property type="match status" value="1"/>
</dbReference>
<dbReference type="PANTHER" id="PTHR21089:SF1">
    <property type="entry name" value="BIFUNCTIONAL 3-DEHYDROQUINATE DEHYDRATASE_SHIKIMATE DEHYDROGENASE, CHLOROPLASTIC"/>
    <property type="match status" value="1"/>
</dbReference>
<dbReference type="GO" id="GO:0019632">
    <property type="term" value="P:shikimate metabolic process"/>
    <property type="evidence" value="ECO:0007669"/>
    <property type="project" value="TreeGrafter"/>
</dbReference>
<evidence type="ECO:0000259" key="6">
    <source>
        <dbReference type="Pfam" id="PF08501"/>
    </source>
</evidence>
<dbReference type="InterPro" id="IPR013708">
    <property type="entry name" value="Shikimate_DH-bd_N"/>
</dbReference>
<evidence type="ECO:0000256" key="3">
    <source>
        <dbReference type="ARBA" id="ARBA00023141"/>
    </source>
</evidence>
<dbReference type="UniPathway" id="UPA00053">
    <property type="reaction ID" value="UER00087"/>
</dbReference>
<evidence type="ECO:0000313" key="9">
    <source>
        <dbReference type="Proteomes" id="UP000554054"/>
    </source>
</evidence>
<dbReference type="GO" id="GO:0009423">
    <property type="term" value="P:chorismate biosynthetic process"/>
    <property type="evidence" value="ECO:0007669"/>
    <property type="project" value="UniProtKB-UniPathway"/>
</dbReference>
<keyword evidence="3" id="KW-0028">Amino-acid biosynthesis</keyword>
<dbReference type="GO" id="GO:0004764">
    <property type="term" value="F:shikimate 3-dehydrogenase (NADP+) activity"/>
    <property type="evidence" value="ECO:0007669"/>
    <property type="project" value="UniProtKB-EC"/>
</dbReference>
<dbReference type="SUPFAM" id="SSF51735">
    <property type="entry name" value="NAD(P)-binding Rossmann-fold domains"/>
    <property type="match status" value="1"/>
</dbReference>
<keyword evidence="9" id="KW-1185">Reference proteome</keyword>
<dbReference type="EC" id="1.1.1.25" evidence="2"/>
<dbReference type="Pfam" id="PF18317">
    <property type="entry name" value="SDH_C"/>
    <property type="match status" value="1"/>
</dbReference>
<dbReference type="InterPro" id="IPR041121">
    <property type="entry name" value="SDH_C"/>
</dbReference>
<dbReference type="Pfam" id="PF01488">
    <property type="entry name" value="Shikimate_DH"/>
    <property type="match status" value="1"/>
</dbReference>
<comment type="pathway">
    <text evidence="1">Metabolic intermediate biosynthesis; chorismate biosynthesis; chorismate from D-erythrose 4-phosphate and phosphoenolpyruvate: step 4/7.</text>
</comment>
<dbReference type="GO" id="GO:0050661">
    <property type="term" value="F:NADP binding"/>
    <property type="evidence" value="ECO:0007669"/>
    <property type="project" value="TreeGrafter"/>
</dbReference>
<organism evidence="8 9">
    <name type="scientific">Janibacter cremeus</name>
    <dbReference type="NCBI Taxonomy" id="1285192"/>
    <lineage>
        <taxon>Bacteria</taxon>
        <taxon>Bacillati</taxon>
        <taxon>Actinomycetota</taxon>
        <taxon>Actinomycetes</taxon>
        <taxon>Micrococcales</taxon>
        <taxon>Intrasporangiaceae</taxon>
        <taxon>Janibacter</taxon>
    </lineage>
</organism>
<dbReference type="Proteomes" id="UP000554054">
    <property type="component" value="Unassembled WGS sequence"/>
</dbReference>
<evidence type="ECO:0000256" key="1">
    <source>
        <dbReference type="ARBA" id="ARBA00004871"/>
    </source>
</evidence>
<dbReference type="InterPro" id="IPR006151">
    <property type="entry name" value="Shikm_DH/Glu-tRNA_Rdtase"/>
</dbReference>
<sequence>MSDPVPSRETLRAGVLGSPVGHSLSPTLHRAGYAAAGLTHWSYTAHEVDEGGLPPFVAGLTDDWRGLSLTMPLKVAAADLAESVTDTARAARAVNTLVRTDTGWAADNTDVHGITAALREVGVMRVDRATVVGSGATARSAVLGLVGLGATHITVAARTPQRAEALGDVADVVLEVVPIEDWSRTGAPAVVSTLPGGSANAAAAGHADDGLAGATVLDVVYADWPTPLARAATDHGARVVSGLEMLVHQAARQFELFTGQSAPVAAMQAAGRAALGHSPDA</sequence>
<gene>
    <name evidence="8" type="ORF">BJY20_002929</name>
</gene>
<dbReference type="InterPro" id="IPR036291">
    <property type="entry name" value="NAD(P)-bd_dom_sf"/>
</dbReference>
<name>A0A852VR89_9MICO</name>
<dbReference type="InterPro" id="IPR022893">
    <property type="entry name" value="Shikimate_DH_fam"/>
</dbReference>
<dbReference type="RefSeq" id="WP_343062925.1">
    <property type="nucleotide sequence ID" value="NZ_JACCAE010000001.1"/>
</dbReference>
<reference evidence="8 9" key="1">
    <citation type="submission" date="2020-07" db="EMBL/GenBank/DDBJ databases">
        <title>Sequencing the genomes of 1000 actinobacteria strains.</title>
        <authorList>
            <person name="Klenk H.-P."/>
        </authorList>
    </citation>
    <scope>NUCLEOTIDE SEQUENCE [LARGE SCALE GENOMIC DNA]</scope>
    <source>
        <strain evidence="8 9">DSM 26154</strain>
    </source>
</reference>
<dbReference type="Gene3D" id="3.40.50.10860">
    <property type="entry name" value="Leucine Dehydrogenase, chain A, domain 1"/>
    <property type="match status" value="1"/>
</dbReference>